<accession>A0A1F5PY79</accession>
<dbReference type="Gene3D" id="3.40.640.10">
    <property type="entry name" value="Type I PLP-dependent aspartate aminotransferase-like (Major domain)"/>
    <property type="match status" value="1"/>
</dbReference>
<dbReference type="STRING" id="1817841.A3B10_03760"/>
<organism evidence="8 9">
    <name type="scientific">Candidatus Doudnabacteria bacterium RIFCSPLOWO2_01_FULL_44_21</name>
    <dbReference type="NCBI Taxonomy" id="1817841"/>
    <lineage>
        <taxon>Bacteria</taxon>
        <taxon>Candidatus Doudnaibacteriota</taxon>
    </lineage>
</organism>
<evidence type="ECO:0000256" key="1">
    <source>
        <dbReference type="ARBA" id="ARBA00001933"/>
    </source>
</evidence>
<name>A0A1F5PY79_9BACT</name>
<dbReference type="GO" id="GO:0030170">
    <property type="term" value="F:pyridoxal phosphate binding"/>
    <property type="evidence" value="ECO:0007669"/>
    <property type="project" value="InterPro"/>
</dbReference>
<dbReference type="PANTHER" id="PTHR46101:SF18">
    <property type="entry name" value="HISTIDINE DECARBOXYLASE"/>
    <property type="match status" value="1"/>
</dbReference>
<sequence length="449" mass="50338">MAEIRQAWNDAKRKNIDYRTDPVLGFPGTTPLPEAVAATRAMIPLQPNGIGIYTTGERTEMGFEGTQALEKDFVLRLANLLGSAKPETEVDGYLCNGGNEGNDHGTWLGRNWLLEHVRPKAPGGRGIAFMTSFLTHYSAEKQFNRFLKQEAGLIKKPADRNILKLLPTNAQGQLDAQILNQAILQLYAVGYRRFLIVLTVGTINVGSIDAVEQIDGLLDNLKTKLNPKGRSGLGFYVHVDGAFGGLVAPFVLPEVKFGFQNRSVMSISVDMHKMGSVPYPAGVFLCRKGLLQHTITDAPYLFGHKDKTVPGSRSGTSAVACWSVMMKQGREGFRKRIQKCLNLTEWLRLGLINLEATHGRIRFYPTQMDILTVRLPPSLRRAMESKDRSRKPLWERYCVVRIKHFPKDLTRPVLRGKMKGSVVYRFLIMPHDTVEKIDQFLCELAEKTK</sequence>
<dbReference type="EMBL" id="MFFB01000007">
    <property type="protein sequence ID" value="OGE94876.1"/>
    <property type="molecule type" value="Genomic_DNA"/>
</dbReference>
<dbReference type="GO" id="GO:0019752">
    <property type="term" value="P:carboxylic acid metabolic process"/>
    <property type="evidence" value="ECO:0007669"/>
    <property type="project" value="InterPro"/>
</dbReference>
<evidence type="ECO:0000256" key="5">
    <source>
        <dbReference type="ARBA" id="ARBA00023239"/>
    </source>
</evidence>
<dbReference type="GO" id="GO:0016831">
    <property type="term" value="F:carboxy-lyase activity"/>
    <property type="evidence" value="ECO:0007669"/>
    <property type="project" value="UniProtKB-KW"/>
</dbReference>
<evidence type="ECO:0000256" key="4">
    <source>
        <dbReference type="ARBA" id="ARBA00022898"/>
    </source>
</evidence>
<dbReference type="InterPro" id="IPR015424">
    <property type="entry name" value="PyrdxlP-dep_Trfase"/>
</dbReference>
<reference evidence="8 9" key="1">
    <citation type="journal article" date="2016" name="Nat. Commun.">
        <title>Thousands of microbial genomes shed light on interconnected biogeochemical processes in an aquifer system.</title>
        <authorList>
            <person name="Anantharaman K."/>
            <person name="Brown C.T."/>
            <person name="Hug L.A."/>
            <person name="Sharon I."/>
            <person name="Castelle C.J."/>
            <person name="Probst A.J."/>
            <person name="Thomas B.C."/>
            <person name="Singh A."/>
            <person name="Wilkins M.J."/>
            <person name="Karaoz U."/>
            <person name="Brodie E.L."/>
            <person name="Williams K.H."/>
            <person name="Hubbard S.S."/>
            <person name="Banfield J.F."/>
        </authorList>
    </citation>
    <scope>NUCLEOTIDE SEQUENCE [LARGE SCALE GENOMIC DNA]</scope>
</reference>
<gene>
    <name evidence="8" type="ORF">A3B10_03760</name>
</gene>
<dbReference type="InterPro" id="IPR015421">
    <property type="entry name" value="PyrdxlP-dep_Trfase_major"/>
</dbReference>
<evidence type="ECO:0000256" key="7">
    <source>
        <dbReference type="RuleBase" id="RU000382"/>
    </source>
</evidence>
<dbReference type="Pfam" id="PF00282">
    <property type="entry name" value="Pyridoxal_deC"/>
    <property type="match status" value="1"/>
</dbReference>
<feature type="modified residue" description="N6-(pyridoxal phosphate)lysine" evidence="6">
    <location>
        <position position="273"/>
    </location>
</feature>
<keyword evidence="4 6" id="KW-0663">Pyridoxal phosphate</keyword>
<dbReference type="PANTHER" id="PTHR46101">
    <property type="match status" value="1"/>
</dbReference>
<evidence type="ECO:0000256" key="6">
    <source>
        <dbReference type="PIRSR" id="PIRSR602129-50"/>
    </source>
</evidence>
<evidence type="ECO:0000313" key="8">
    <source>
        <dbReference type="EMBL" id="OGE94876.1"/>
    </source>
</evidence>
<dbReference type="Proteomes" id="UP000177281">
    <property type="component" value="Unassembled WGS sequence"/>
</dbReference>
<keyword evidence="3" id="KW-0210">Decarboxylase</keyword>
<evidence type="ECO:0000256" key="2">
    <source>
        <dbReference type="ARBA" id="ARBA00009533"/>
    </source>
</evidence>
<comment type="caution">
    <text evidence="8">The sequence shown here is derived from an EMBL/GenBank/DDBJ whole genome shotgun (WGS) entry which is preliminary data.</text>
</comment>
<evidence type="ECO:0000256" key="3">
    <source>
        <dbReference type="ARBA" id="ARBA00022793"/>
    </source>
</evidence>
<comment type="cofactor">
    <cofactor evidence="1 6 7">
        <name>pyridoxal 5'-phosphate</name>
        <dbReference type="ChEBI" id="CHEBI:597326"/>
    </cofactor>
</comment>
<protein>
    <recommendedName>
        <fullName evidence="10">Pyridoxal-dependent decarboxylase</fullName>
    </recommendedName>
</protein>
<dbReference type="InterPro" id="IPR051151">
    <property type="entry name" value="Group_II_Decarboxylase"/>
</dbReference>
<dbReference type="InterPro" id="IPR002129">
    <property type="entry name" value="PyrdxlP-dep_de-COase"/>
</dbReference>
<keyword evidence="5 7" id="KW-0456">Lyase</keyword>
<evidence type="ECO:0000313" key="9">
    <source>
        <dbReference type="Proteomes" id="UP000177281"/>
    </source>
</evidence>
<dbReference type="SUPFAM" id="SSF53383">
    <property type="entry name" value="PLP-dependent transferases"/>
    <property type="match status" value="1"/>
</dbReference>
<evidence type="ECO:0008006" key="10">
    <source>
        <dbReference type="Google" id="ProtNLM"/>
    </source>
</evidence>
<dbReference type="AlphaFoldDB" id="A0A1F5PY79"/>
<proteinExistence type="inferred from homology"/>
<comment type="similarity">
    <text evidence="2 7">Belongs to the group II decarboxylase family.</text>
</comment>